<protein>
    <recommendedName>
        <fullName evidence="4">HNH nuclease domain-containing protein</fullName>
    </recommendedName>
</protein>
<organism evidence="2 3">
    <name type="scientific">Phyllosticta citricarpa</name>
    <dbReference type="NCBI Taxonomy" id="55181"/>
    <lineage>
        <taxon>Eukaryota</taxon>
        <taxon>Fungi</taxon>
        <taxon>Dikarya</taxon>
        <taxon>Ascomycota</taxon>
        <taxon>Pezizomycotina</taxon>
        <taxon>Dothideomycetes</taxon>
        <taxon>Dothideomycetes incertae sedis</taxon>
        <taxon>Botryosphaeriales</taxon>
        <taxon>Phyllostictaceae</taxon>
        <taxon>Phyllosticta</taxon>
    </lineage>
</organism>
<sequence>MRSVPSPREFSLADVEQVRLFDDPLPWTEDRVAGYMTGHGDRLLPDDFNESWERQKIHTYNEKDERTRNFFAKPPRYNRAVGLFFTSRESLEVMYRKTRFVFPDWFGIVGLKCFTYSIGPLNLRASYFDGSAEAHSLKVAKKHRDPLLGSFDYVIAKLVRIKHLRQLDILLSPVMTDFFFMFIVLPRPSDQLDWPVISPGSPRLKTRFVTLECITDDKDLLNDEQLDYYRHVVEWSCNLLGFEYVKVKGDGAPGPPEQDQDDEDDESDGN</sequence>
<comment type="caution">
    <text evidence="2">The sequence shown here is derived from an EMBL/GenBank/DDBJ whole genome shotgun (WGS) entry which is preliminary data.</text>
</comment>
<evidence type="ECO:0000313" key="2">
    <source>
        <dbReference type="EMBL" id="KAK7545606.1"/>
    </source>
</evidence>
<dbReference type="EMBL" id="JBBPDW010000017">
    <property type="protein sequence ID" value="KAK7545606.1"/>
    <property type="molecule type" value="Genomic_DNA"/>
</dbReference>
<evidence type="ECO:0000256" key="1">
    <source>
        <dbReference type="SAM" id="MobiDB-lite"/>
    </source>
</evidence>
<reference evidence="2 3" key="1">
    <citation type="submission" date="2024-04" db="EMBL/GenBank/DDBJ databases">
        <title>Phyllosticta paracitricarpa is synonymous to the EU quarantine fungus P. citricarpa based on phylogenomic analyses.</title>
        <authorList>
            <consortium name="Lawrence Berkeley National Laboratory"/>
            <person name="Van Ingen-Buijs V.A."/>
            <person name="Van Westerhoven A.C."/>
            <person name="Haridas S."/>
            <person name="Skiadas P."/>
            <person name="Martin F."/>
            <person name="Groenewald J.Z."/>
            <person name="Crous P.W."/>
            <person name="Seidl M.F."/>
        </authorList>
    </citation>
    <scope>NUCLEOTIDE SEQUENCE [LARGE SCALE GENOMIC DNA]</scope>
    <source>
        <strain evidence="2 3">CBS 122670</strain>
    </source>
</reference>
<accession>A0ABR1MF76</accession>
<dbReference type="Proteomes" id="UP001365128">
    <property type="component" value="Unassembled WGS sequence"/>
</dbReference>
<keyword evidence="3" id="KW-1185">Reference proteome</keyword>
<feature type="region of interest" description="Disordered" evidence="1">
    <location>
        <begin position="248"/>
        <end position="270"/>
    </location>
</feature>
<name>A0ABR1MF76_9PEZI</name>
<feature type="compositionally biased region" description="Acidic residues" evidence="1">
    <location>
        <begin position="258"/>
        <end position="270"/>
    </location>
</feature>
<evidence type="ECO:0000313" key="3">
    <source>
        <dbReference type="Proteomes" id="UP001365128"/>
    </source>
</evidence>
<proteinExistence type="predicted"/>
<evidence type="ECO:0008006" key="4">
    <source>
        <dbReference type="Google" id="ProtNLM"/>
    </source>
</evidence>
<gene>
    <name evidence="2" type="ORF">IWX46DRAFT_641028</name>
</gene>